<dbReference type="STRING" id="1423755.FC40_GL000243"/>
<proteinExistence type="predicted"/>
<evidence type="ECO:0000313" key="2">
    <source>
        <dbReference type="EMBL" id="KRM19351.1"/>
    </source>
</evidence>
<reference evidence="2 3" key="1">
    <citation type="journal article" date="2015" name="Genome Announc.">
        <title>Expanding the biotechnology potential of lactobacilli through comparative genomics of 213 strains and associated genera.</title>
        <authorList>
            <person name="Sun Z."/>
            <person name="Harris H.M."/>
            <person name="McCann A."/>
            <person name="Guo C."/>
            <person name="Argimon S."/>
            <person name="Zhang W."/>
            <person name="Yang X."/>
            <person name="Jeffery I.B."/>
            <person name="Cooney J.C."/>
            <person name="Kagawa T.F."/>
            <person name="Liu W."/>
            <person name="Song Y."/>
            <person name="Salvetti E."/>
            <person name="Wrobel A."/>
            <person name="Rasinkangas P."/>
            <person name="Parkhill J."/>
            <person name="Rea M.C."/>
            <person name="O'Sullivan O."/>
            <person name="Ritari J."/>
            <person name="Douillard F.P."/>
            <person name="Paul Ross R."/>
            <person name="Yang R."/>
            <person name="Briner A.E."/>
            <person name="Felis G.E."/>
            <person name="de Vos W.M."/>
            <person name="Barrangou R."/>
            <person name="Klaenhammer T.R."/>
            <person name="Caufield P.W."/>
            <person name="Cui Y."/>
            <person name="Zhang H."/>
            <person name="O'Toole P.W."/>
        </authorList>
    </citation>
    <scope>NUCLEOTIDE SEQUENCE [LARGE SCALE GENOMIC DNA]</scope>
    <source>
        <strain evidence="2 3">DSM 18933</strain>
    </source>
</reference>
<feature type="transmembrane region" description="Helical" evidence="1">
    <location>
        <begin position="88"/>
        <end position="104"/>
    </location>
</feature>
<dbReference type="RefSeq" id="WP_025022819.1">
    <property type="nucleotide sequence ID" value="NZ_AZGD01000056.1"/>
</dbReference>
<sequence>MFISYLFINYPGITLLALLSLIFVICAYTYLFPLFDKKLLHLNQRLDHLVGIDSWIQLIVTMLSSMFAVLVVSVFLGDLIISQKLFTIFNYFAALTTCGAYYLIDRNLKQQLQALSDVSAKDITNYRLLNCACGICLIIFFISMGHSIMPVIFGYLLQF</sequence>
<keyword evidence="1" id="KW-0812">Transmembrane</keyword>
<evidence type="ECO:0000256" key="1">
    <source>
        <dbReference type="SAM" id="Phobius"/>
    </source>
</evidence>
<keyword evidence="1" id="KW-1133">Transmembrane helix</keyword>
<name>A0A0R1WN96_9LACO</name>
<keyword evidence="3" id="KW-1185">Reference proteome</keyword>
<feature type="transmembrane region" description="Helical" evidence="1">
    <location>
        <begin position="124"/>
        <end position="157"/>
    </location>
</feature>
<dbReference type="EMBL" id="AZGD01000056">
    <property type="protein sequence ID" value="KRM19351.1"/>
    <property type="molecule type" value="Genomic_DNA"/>
</dbReference>
<comment type="caution">
    <text evidence="2">The sequence shown here is derived from an EMBL/GenBank/DDBJ whole genome shotgun (WGS) entry which is preliminary data.</text>
</comment>
<protein>
    <submittedName>
        <fullName evidence="2">Uncharacterized protein</fullName>
    </submittedName>
</protein>
<gene>
    <name evidence="2" type="ORF">FC40_GL000243</name>
</gene>
<keyword evidence="1" id="KW-0472">Membrane</keyword>
<evidence type="ECO:0000313" key="3">
    <source>
        <dbReference type="Proteomes" id="UP000051054"/>
    </source>
</evidence>
<dbReference type="PATRIC" id="fig|1423755.3.peg.263"/>
<accession>A0A0R1WN96</accession>
<feature type="transmembrane region" description="Helical" evidence="1">
    <location>
        <begin position="55"/>
        <end position="76"/>
    </location>
</feature>
<feature type="transmembrane region" description="Helical" evidence="1">
    <location>
        <begin position="12"/>
        <end position="35"/>
    </location>
</feature>
<dbReference type="AlphaFoldDB" id="A0A0R1WN96"/>
<dbReference type="Proteomes" id="UP000051054">
    <property type="component" value="Unassembled WGS sequence"/>
</dbReference>
<organism evidence="2 3">
    <name type="scientific">Ligilactobacillus hayakitensis DSM 18933 = JCM 14209</name>
    <dbReference type="NCBI Taxonomy" id="1423755"/>
    <lineage>
        <taxon>Bacteria</taxon>
        <taxon>Bacillati</taxon>
        <taxon>Bacillota</taxon>
        <taxon>Bacilli</taxon>
        <taxon>Lactobacillales</taxon>
        <taxon>Lactobacillaceae</taxon>
        <taxon>Ligilactobacillus</taxon>
    </lineage>
</organism>